<dbReference type="Proteomes" id="UP001589854">
    <property type="component" value="Unassembled WGS sequence"/>
</dbReference>
<protein>
    <submittedName>
        <fullName evidence="1">WbqC family protein</fullName>
    </submittedName>
</protein>
<comment type="caution">
    <text evidence="1">The sequence shown here is derived from an EMBL/GenBank/DDBJ whole genome shotgun (WGS) entry which is preliminary data.</text>
</comment>
<dbReference type="Pfam" id="PF08889">
    <property type="entry name" value="WbqC"/>
    <property type="match status" value="1"/>
</dbReference>
<dbReference type="InterPro" id="IPR014985">
    <property type="entry name" value="WbqC"/>
</dbReference>
<evidence type="ECO:0000313" key="1">
    <source>
        <dbReference type="EMBL" id="MFC0273158.1"/>
    </source>
</evidence>
<accession>A0ABV6GHI9</accession>
<keyword evidence="2" id="KW-1185">Reference proteome</keyword>
<sequence>MIIAIHQPNYLPWCGYFHKMLSCDLFVILDDVTYSKTAITNKNKIKSPDGPRLLTVPIGQKKGLIKDVTIFDDSKWTQKHWGSIQRCYARAPFWKQYEQFFLPVYQNPDEKLVDFNLRLIEVVRILLEIKTPIIRSSEIEGTAGIKGDKIISICKALQATTYLSGTGAISYNDENEFKRNQIRLEYQKFDHLEYPQLWGDFISHMSIIDLLFNCGPKSKEFLPKQVIYE</sequence>
<gene>
    <name evidence="1" type="ORF">ACFFIX_17215</name>
</gene>
<reference evidence="1 2" key="1">
    <citation type="submission" date="2024-09" db="EMBL/GenBank/DDBJ databases">
        <authorList>
            <person name="Sun Q."/>
            <person name="Mori K."/>
        </authorList>
    </citation>
    <scope>NUCLEOTIDE SEQUENCE [LARGE SCALE GENOMIC DNA]</scope>
    <source>
        <strain evidence="1 2">CCM 7228</strain>
    </source>
</reference>
<name>A0ABV6GHI9_9BACI</name>
<evidence type="ECO:0000313" key="2">
    <source>
        <dbReference type="Proteomes" id="UP001589854"/>
    </source>
</evidence>
<organism evidence="1 2">
    <name type="scientific">Metabacillus herbersteinensis</name>
    <dbReference type="NCBI Taxonomy" id="283816"/>
    <lineage>
        <taxon>Bacteria</taxon>
        <taxon>Bacillati</taxon>
        <taxon>Bacillota</taxon>
        <taxon>Bacilli</taxon>
        <taxon>Bacillales</taxon>
        <taxon>Bacillaceae</taxon>
        <taxon>Metabacillus</taxon>
    </lineage>
</organism>
<dbReference type="RefSeq" id="WP_378936192.1">
    <property type="nucleotide sequence ID" value="NZ_JBHLVO010000017.1"/>
</dbReference>
<dbReference type="EMBL" id="JBHLVO010000017">
    <property type="protein sequence ID" value="MFC0273158.1"/>
    <property type="molecule type" value="Genomic_DNA"/>
</dbReference>
<proteinExistence type="predicted"/>